<dbReference type="EMBL" id="SIUB01000002">
    <property type="protein sequence ID" value="TBN54595.1"/>
    <property type="molecule type" value="Genomic_DNA"/>
</dbReference>
<accession>A0A4Q9GN43</accession>
<gene>
    <name evidence="1" type="ORF">EYR15_06475</name>
</gene>
<organism evidence="1 2">
    <name type="scientific">Hansschlegelia quercus</name>
    <dbReference type="NCBI Taxonomy" id="2528245"/>
    <lineage>
        <taxon>Bacteria</taxon>
        <taxon>Pseudomonadati</taxon>
        <taxon>Pseudomonadota</taxon>
        <taxon>Alphaproteobacteria</taxon>
        <taxon>Hyphomicrobiales</taxon>
        <taxon>Methylopilaceae</taxon>
        <taxon>Hansschlegelia</taxon>
    </lineage>
</organism>
<sequence>MACATPVLAQAPAEPAPAAQPAETAATQARIVKLNAYVALLNRTLRASESIERYESWVRNMKSGPTGKESIVYGLYSLYDVSGEIEKAKAATTAEPAMPELDAAIPAYIAAYEALAPVVTEADGYYERQDYKDDKMAGGKALHARLAPAAAAYTAERAKVDKLFAAEKEKADEAELALIEQTQGRKARWHVANVMVRARHVVDLFPNENKPVVDMPVFEAAILTYAAAVKDMDAYSAANPNSFFVFESRPRSFLGKLREFRDKLQKAKGDARKGAGRDLTWLVNDYNTMVSTSESATQFAK</sequence>
<keyword evidence="2" id="KW-1185">Reference proteome</keyword>
<protein>
    <submittedName>
        <fullName evidence="1">DUF3829 domain-containing protein</fullName>
    </submittedName>
</protein>
<dbReference type="InterPro" id="IPR024291">
    <property type="entry name" value="DUF3829"/>
</dbReference>
<name>A0A4Q9GN43_9HYPH</name>
<reference evidence="1 2" key="1">
    <citation type="submission" date="2019-02" db="EMBL/GenBank/DDBJ databases">
        <title>Hansschlegelia quercus sp. nov., a novel methylotrophic bacterium from buds of oak (Quercus robur L.).</title>
        <authorList>
            <person name="Agafonova N.V."/>
            <person name="Kaparullina E.N."/>
            <person name="Grouzdev D.S."/>
            <person name="Doronina N.V."/>
        </authorList>
    </citation>
    <scope>NUCLEOTIDE SEQUENCE [LARGE SCALE GENOMIC DNA]</scope>
    <source>
        <strain evidence="1 2">Dub</strain>
    </source>
</reference>
<dbReference type="Proteomes" id="UP000291613">
    <property type="component" value="Unassembled WGS sequence"/>
</dbReference>
<proteinExistence type="predicted"/>
<evidence type="ECO:0000313" key="1">
    <source>
        <dbReference type="EMBL" id="TBN54595.1"/>
    </source>
</evidence>
<dbReference type="AlphaFoldDB" id="A0A4Q9GN43"/>
<dbReference type="Pfam" id="PF12889">
    <property type="entry name" value="DUF3829"/>
    <property type="match status" value="1"/>
</dbReference>
<comment type="caution">
    <text evidence="1">The sequence shown here is derived from an EMBL/GenBank/DDBJ whole genome shotgun (WGS) entry which is preliminary data.</text>
</comment>
<dbReference type="OrthoDB" id="8004422at2"/>
<evidence type="ECO:0000313" key="2">
    <source>
        <dbReference type="Proteomes" id="UP000291613"/>
    </source>
</evidence>